<evidence type="ECO:0000313" key="3">
    <source>
        <dbReference type="Proteomes" id="UP000501690"/>
    </source>
</evidence>
<organism evidence="2 3">
    <name type="scientific">Vigna unguiculata</name>
    <name type="common">Cowpea</name>
    <dbReference type="NCBI Taxonomy" id="3917"/>
    <lineage>
        <taxon>Eukaryota</taxon>
        <taxon>Viridiplantae</taxon>
        <taxon>Streptophyta</taxon>
        <taxon>Embryophyta</taxon>
        <taxon>Tracheophyta</taxon>
        <taxon>Spermatophyta</taxon>
        <taxon>Magnoliopsida</taxon>
        <taxon>eudicotyledons</taxon>
        <taxon>Gunneridae</taxon>
        <taxon>Pentapetalae</taxon>
        <taxon>rosids</taxon>
        <taxon>fabids</taxon>
        <taxon>Fabales</taxon>
        <taxon>Fabaceae</taxon>
        <taxon>Papilionoideae</taxon>
        <taxon>50 kb inversion clade</taxon>
        <taxon>NPAAA clade</taxon>
        <taxon>indigoferoid/millettioid clade</taxon>
        <taxon>Phaseoleae</taxon>
        <taxon>Vigna</taxon>
    </lineage>
</organism>
<proteinExistence type="predicted"/>
<accession>A0A4D6LHM0</accession>
<feature type="chain" id="PRO_5020034365" evidence="1">
    <location>
        <begin position="24"/>
        <end position="128"/>
    </location>
</feature>
<sequence>MKVPSGDTSVATMLLGSLLNCLAVKLNRQAIYVVRALFHCVSGKIGMDRVPSILVLEQISECAKISSEILLVWRLAACWCRQAIGTTGRITASHGAWRRGNAPLGGVGKTVALEERWCLAAGRYRQAV</sequence>
<dbReference type="Proteomes" id="UP000501690">
    <property type="component" value="Linkage Group LG3"/>
</dbReference>
<keyword evidence="1" id="KW-0732">Signal</keyword>
<name>A0A4D6LHM0_VIGUN</name>
<feature type="signal peptide" evidence="1">
    <location>
        <begin position="1"/>
        <end position="23"/>
    </location>
</feature>
<dbReference type="AlphaFoldDB" id="A0A4D6LHM0"/>
<keyword evidence="3" id="KW-1185">Reference proteome</keyword>
<dbReference type="EMBL" id="CP039347">
    <property type="protein sequence ID" value="QCD87846.1"/>
    <property type="molecule type" value="Genomic_DNA"/>
</dbReference>
<protein>
    <submittedName>
        <fullName evidence="2">Uncharacterized protein</fullName>
    </submittedName>
</protein>
<evidence type="ECO:0000256" key="1">
    <source>
        <dbReference type="SAM" id="SignalP"/>
    </source>
</evidence>
<reference evidence="2 3" key="1">
    <citation type="submission" date="2019-04" db="EMBL/GenBank/DDBJ databases">
        <title>An improved genome assembly and genetic linkage map for asparagus bean, Vigna unguiculata ssp. sesquipedialis.</title>
        <authorList>
            <person name="Xia Q."/>
            <person name="Zhang R."/>
            <person name="Dong Y."/>
        </authorList>
    </citation>
    <scope>NUCLEOTIDE SEQUENCE [LARGE SCALE GENOMIC DNA]</scope>
    <source>
        <tissue evidence="2">Leaf</tissue>
    </source>
</reference>
<gene>
    <name evidence="2" type="ORF">DEO72_LG3g2386</name>
</gene>
<evidence type="ECO:0000313" key="2">
    <source>
        <dbReference type="EMBL" id="QCD87846.1"/>
    </source>
</evidence>